<dbReference type="EMBL" id="JASXSZ010000001">
    <property type="protein sequence ID" value="MDL9978312.1"/>
    <property type="molecule type" value="Genomic_DNA"/>
</dbReference>
<reference evidence="1 2" key="1">
    <citation type="submission" date="2023-06" db="EMBL/GenBank/DDBJ databases">
        <title>Microbacterium sp. nov., isolated from a waste landfill.</title>
        <authorList>
            <person name="Wen W."/>
        </authorList>
    </citation>
    <scope>NUCLEOTIDE SEQUENCE [LARGE SCALE GENOMIC DNA]</scope>
    <source>
        <strain evidence="1 2">ASV49</strain>
    </source>
</reference>
<comment type="caution">
    <text evidence="1">The sequence shown here is derived from an EMBL/GenBank/DDBJ whole genome shotgun (WGS) entry which is preliminary data.</text>
</comment>
<organism evidence="1 2">
    <name type="scientific">Microbacterium candidum</name>
    <dbReference type="NCBI Taxonomy" id="3041922"/>
    <lineage>
        <taxon>Bacteria</taxon>
        <taxon>Bacillati</taxon>
        <taxon>Actinomycetota</taxon>
        <taxon>Actinomycetes</taxon>
        <taxon>Micrococcales</taxon>
        <taxon>Microbacteriaceae</taxon>
        <taxon>Microbacterium</taxon>
    </lineage>
</organism>
<dbReference type="Proteomes" id="UP001235064">
    <property type="component" value="Unassembled WGS sequence"/>
</dbReference>
<name>A0ABT7MV30_9MICO</name>
<protein>
    <recommendedName>
        <fullName evidence="3">DUF4142 domain-containing protein</fullName>
    </recommendedName>
</protein>
<keyword evidence="2" id="KW-1185">Reference proteome</keyword>
<evidence type="ECO:0000313" key="2">
    <source>
        <dbReference type="Proteomes" id="UP001235064"/>
    </source>
</evidence>
<accession>A0ABT7MV30</accession>
<proteinExistence type="predicted"/>
<dbReference type="RefSeq" id="WP_286286611.1">
    <property type="nucleotide sequence ID" value="NZ_JASXSZ010000001.1"/>
</dbReference>
<evidence type="ECO:0008006" key="3">
    <source>
        <dbReference type="Google" id="ProtNLM"/>
    </source>
</evidence>
<gene>
    <name evidence="1" type="ORF">QSV35_03125</name>
</gene>
<evidence type="ECO:0000313" key="1">
    <source>
        <dbReference type="EMBL" id="MDL9978312.1"/>
    </source>
</evidence>
<sequence length="183" mass="17646">MSISHARLFAVSVLAAGAIVLPAAIAYSSSPATPSPSTTKASISATSAEFAALAASAGISESRLQDGLVAAKKAGGNNPDGVTAFAAATGVSPATSQRVVTSVFGEHVDRSITGPSAADALAARLGVSAAAAQSALHRIAALSGKDGVDPGSPGFAAIAHDLGTTPAGLASALDAMKRVQAGK</sequence>